<dbReference type="Proteomes" id="UP000247727">
    <property type="component" value="Unassembled WGS sequence"/>
</dbReference>
<comment type="caution">
    <text evidence="1">The sequence shown here is derived from an EMBL/GenBank/DDBJ whole genome shotgun (WGS) entry which is preliminary data.</text>
</comment>
<accession>A0A318U5L2</accession>
<evidence type="ECO:0000313" key="1">
    <source>
        <dbReference type="EMBL" id="PYF11228.1"/>
    </source>
</evidence>
<sequence length="128" mass="14542">MGWPDLGKLTFFEVIMTMMSLRIEERVAFAIERLLRADDSWRSLVREMVEQWPEEPPLELGFALVSAASAIETSFTEASPARDAAMQGYRLAALVSMDVYAMQLLGMARERASDLLAYWDIDPFFAKL</sequence>
<gene>
    <name evidence="1" type="ORF">C8J30_103324</name>
</gene>
<evidence type="ECO:0000313" key="2">
    <source>
        <dbReference type="Proteomes" id="UP000247727"/>
    </source>
</evidence>
<reference evidence="1 2" key="1">
    <citation type="submission" date="2018-06" db="EMBL/GenBank/DDBJ databases">
        <title>Genomic Encyclopedia of Type Strains, Phase III (KMG-III): the genomes of soil and plant-associated and newly described type strains.</title>
        <authorList>
            <person name="Whitman W."/>
        </authorList>
    </citation>
    <scope>NUCLEOTIDE SEQUENCE [LARGE SCALE GENOMIC DNA]</scope>
    <source>
        <strain evidence="1 2">JA737</strain>
    </source>
</reference>
<name>A0A318U5L2_9RHOB</name>
<organism evidence="1 2">
    <name type="scientific">Rhodobacter viridis</name>
    <dbReference type="NCBI Taxonomy" id="1054202"/>
    <lineage>
        <taxon>Bacteria</taxon>
        <taxon>Pseudomonadati</taxon>
        <taxon>Pseudomonadota</taxon>
        <taxon>Alphaproteobacteria</taxon>
        <taxon>Rhodobacterales</taxon>
        <taxon>Rhodobacter group</taxon>
        <taxon>Rhodobacter</taxon>
    </lineage>
</organism>
<keyword evidence="2" id="KW-1185">Reference proteome</keyword>
<protein>
    <submittedName>
        <fullName evidence="1">Uncharacterized protein</fullName>
    </submittedName>
</protein>
<proteinExistence type="predicted"/>
<dbReference type="EMBL" id="QJTK01000003">
    <property type="protein sequence ID" value="PYF11228.1"/>
    <property type="molecule type" value="Genomic_DNA"/>
</dbReference>
<dbReference type="AlphaFoldDB" id="A0A318U5L2"/>